<dbReference type="AlphaFoldDB" id="A0A1F5HKE2"/>
<dbReference type="GO" id="GO:0046872">
    <property type="term" value="F:metal ion binding"/>
    <property type="evidence" value="ECO:0007669"/>
    <property type="project" value="UniProtKB-KW"/>
</dbReference>
<comment type="caution">
    <text evidence="3">The sequence shown here is derived from an EMBL/GenBank/DDBJ whole genome shotgun (WGS) entry which is preliminary data.</text>
</comment>
<keyword evidence="2" id="KW-0378">Hydrolase</keyword>
<evidence type="ECO:0000256" key="1">
    <source>
        <dbReference type="ARBA" id="ARBA00022723"/>
    </source>
</evidence>
<accession>A0A1F5HKE2</accession>
<dbReference type="GO" id="GO:0005737">
    <property type="term" value="C:cytoplasm"/>
    <property type="evidence" value="ECO:0007669"/>
    <property type="project" value="TreeGrafter"/>
</dbReference>
<sequence length="520" mass="59865">MGIGIERLRGAFPPLGRASEKTGANEALPEVIPRTTEHRIHDFPLPPNVEASLERNERDILRLLVRAVRRTAELYALQESEDERANFYPQDASKAEVIQAGEDNPQIFSPYTIIKRTSEGNLEAVPMHEVYSHGLKQLDIPRLLREAANVAGRGRKRDISFQAYLRAKAGSFETGDYEASDRIWLEREGEPKIDIVIGLYDTYTDRFLGVKYAWEAWVGVFDEKTTRDAQWFLDSFRNWWQQETGQEAPKVRMRVDHTRMLGGQAALYDWTGNSLPCQQEWRQKYGSKFTIFRPRFETDFRDKRLPAFRSLIDSSRRMGVSDSLVKTVSLRKHVGHESSHALGVASDLESRLQEFAAPIKELYCDLLALKGYFAIPGISMRERELAFATFFADGVIEYANFHNEGKREEYYVAHSTSLKFCLKKGSIKVEDGRLTWEDPRPVMNDIILLLDEEVQKIQIEGGVKEAQNFFAKYYDDNTYGQLRRGELPIPHFLRRRSRRKPPTKKQDVDTGTTPKFVEAI</sequence>
<dbReference type="EMBL" id="MFBQ01000026">
    <property type="protein sequence ID" value="OGE04573.1"/>
    <property type="molecule type" value="Genomic_DNA"/>
</dbReference>
<dbReference type="GO" id="GO:0008239">
    <property type="term" value="F:dipeptidyl-peptidase activity"/>
    <property type="evidence" value="ECO:0007669"/>
    <property type="project" value="TreeGrafter"/>
</dbReference>
<dbReference type="STRING" id="1797727.A3B51_00165"/>
<evidence type="ECO:0000313" key="4">
    <source>
        <dbReference type="Proteomes" id="UP000176780"/>
    </source>
</evidence>
<protein>
    <submittedName>
        <fullName evidence="3">Uncharacterized protein</fullName>
    </submittedName>
</protein>
<evidence type="ECO:0000256" key="2">
    <source>
        <dbReference type="ARBA" id="ARBA00022801"/>
    </source>
</evidence>
<proteinExistence type="predicted"/>
<name>A0A1F5HKE2_9BACT</name>
<dbReference type="Gene3D" id="3.30.540.30">
    <property type="match status" value="1"/>
</dbReference>
<dbReference type="PANTHER" id="PTHR23422">
    <property type="entry name" value="DIPEPTIDYL PEPTIDASE III-RELATED"/>
    <property type="match status" value="1"/>
</dbReference>
<dbReference type="InterPro" id="IPR039461">
    <property type="entry name" value="Peptidase_M49"/>
</dbReference>
<reference evidence="3 4" key="1">
    <citation type="journal article" date="2016" name="Nat. Commun.">
        <title>Thousands of microbial genomes shed light on interconnected biogeochemical processes in an aquifer system.</title>
        <authorList>
            <person name="Anantharaman K."/>
            <person name="Brown C.T."/>
            <person name="Hug L.A."/>
            <person name="Sharon I."/>
            <person name="Castelle C.J."/>
            <person name="Probst A.J."/>
            <person name="Thomas B.C."/>
            <person name="Singh A."/>
            <person name="Wilkins M.J."/>
            <person name="Karaoz U."/>
            <person name="Brodie E.L."/>
            <person name="Williams K.H."/>
            <person name="Hubbard S.S."/>
            <person name="Banfield J.F."/>
        </authorList>
    </citation>
    <scope>NUCLEOTIDE SEQUENCE [LARGE SCALE GENOMIC DNA]</scope>
</reference>
<keyword evidence="1" id="KW-0479">Metal-binding</keyword>
<dbReference type="PANTHER" id="PTHR23422:SF9">
    <property type="entry name" value="ZN-DEPENDENT HYDROLASE"/>
    <property type="match status" value="1"/>
</dbReference>
<gene>
    <name evidence="3" type="ORF">A3B51_00165</name>
</gene>
<dbReference type="Proteomes" id="UP000176780">
    <property type="component" value="Unassembled WGS sequence"/>
</dbReference>
<organism evidence="3 4">
    <name type="scientific">Candidatus Curtissbacteria bacterium RIFCSPLOWO2_01_FULL_41_18</name>
    <dbReference type="NCBI Taxonomy" id="1797727"/>
    <lineage>
        <taxon>Bacteria</taxon>
        <taxon>Candidatus Curtissiibacteriota</taxon>
    </lineage>
</organism>
<evidence type="ECO:0000313" key="3">
    <source>
        <dbReference type="EMBL" id="OGE04573.1"/>
    </source>
</evidence>